<sequence>MSETQPTNSSVMEHVAEHCQFVNPVNLYLIFAGAGGLILNVFPLCVVFNFQQRPSAGRDILIAALCIIDLLTLLVPLPIYLSVQDECVSVKSEVLFKSEPRPWVCEMFFLMFIWLKLSAMFLVTVMNYSSYLALNVKGQYRDGLSIGDRLSNSFFSSNRPTSRESRINIQKRSSVVIANLVIGIALVAFVISSLPYLGLGPKGKPSASNSTRYMSKRYGEVQLCQLEQISLPLKGKEYTFLFAVLMSSAACLILHLVHSVLSCFSRCFWNKNLKQAQELDIQVVNRSEDGSNGSIHLAKNAHGITNSYAKMTFFTGIVYFATWIPLMVAMGSLMSDHMFSGRFSEFALVGTFGNQFLDPIIYAVFIEEYRKGYAQLFGKMFTLPRFFTEFVLFTKKKQRALTQEVSEQNTPMNHP</sequence>
<keyword evidence="2" id="KW-1003">Cell membrane</keyword>
<feature type="transmembrane region" description="Helical" evidence="9">
    <location>
        <begin position="27"/>
        <end position="48"/>
    </location>
</feature>
<gene>
    <name evidence="12" type="primary">LOC116306780</name>
</gene>
<reference evidence="12" key="1">
    <citation type="submission" date="2025-08" db="UniProtKB">
        <authorList>
            <consortium name="RefSeq"/>
        </authorList>
    </citation>
    <scope>IDENTIFICATION</scope>
    <source>
        <tissue evidence="12">Tentacle</tissue>
    </source>
</reference>
<dbReference type="OrthoDB" id="5964734at2759"/>
<evidence type="ECO:0000256" key="2">
    <source>
        <dbReference type="ARBA" id="ARBA00022475"/>
    </source>
</evidence>
<feature type="transmembrane region" description="Helical" evidence="9">
    <location>
        <begin position="60"/>
        <end position="81"/>
    </location>
</feature>
<evidence type="ECO:0000256" key="3">
    <source>
        <dbReference type="ARBA" id="ARBA00022692"/>
    </source>
</evidence>
<evidence type="ECO:0000256" key="7">
    <source>
        <dbReference type="ARBA" id="ARBA00023170"/>
    </source>
</evidence>
<dbReference type="SUPFAM" id="SSF81321">
    <property type="entry name" value="Family A G protein-coupled receptor-like"/>
    <property type="match status" value="1"/>
</dbReference>
<evidence type="ECO:0000256" key="9">
    <source>
        <dbReference type="SAM" id="Phobius"/>
    </source>
</evidence>
<evidence type="ECO:0000256" key="5">
    <source>
        <dbReference type="ARBA" id="ARBA00023040"/>
    </source>
</evidence>
<protein>
    <submittedName>
        <fullName evidence="12">Uncharacterized protein LOC116306780</fullName>
    </submittedName>
</protein>
<dbReference type="RefSeq" id="XP_031572732.1">
    <property type="nucleotide sequence ID" value="XM_031716872.1"/>
</dbReference>
<keyword evidence="6 9" id="KW-0472">Membrane</keyword>
<feature type="transmembrane region" description="Helical" evidence="9">
    <location>
        <begin position="346"/>
        <end position="365"/>
    </location>
</feature>
<keyword evidence="3 9" id="KW-0812">Transmembrane</keyword>
<dbReference type="GO" id="GO:0005886">
    <property type="term" value="C:plasma membrane"/>
    <property type="evidence" value="ECO:0007669"/>
    <property type="project" value="UniProtKB-SubCell"/>
</dbReference>
<organism evidence="11 12">
    <name type="scientific">Actinia tenebrosa</name>
    <name type="common">Australian red waratah sea anemone</name>
    <dbReference type="NCBI Taxonomy" id="6105"/>
    <lineage>
        <taxon>Eukaryota</taxon>
        <taxon>Metazoa</taxon>
        <taxon>Cnidaria</taxon>
        <taxon>Anthozoa</taxon>
        <taxon>Hexacorallia</taxon>
        <taxon>Actiniaria</taxon>
        <taxon>Actiniidae</taxon>
        <taxon>Actinia</taxon>
    </lineage>
</organism>
<feature type="transmembrane region" description="Helical" evidence="9">
    <location>
        <begin position="107"/>
        <end position="128"/>
    </location>
</feature>
<dbReference type="Gene3D" id="1.20.1070.10">
    <property type="entry name" value="Rhodopsin 7-helix transmembrane proteins"/>
    <property type="match status" value="1"/>
</dbReference>
<evidence type="ECO:0000256" key="6">
    <source>
        <dbReference type="ARBA" id="ARBA00023136"/>
    </source>
</evidence>
<evidence type="ECO:0000259" key="10">
    <source>
        <dbReference type="PROSITE" id="PS50262"/>
    </source>
</evidence>
<dbReference type="PROSITE" id="PS50262">
    <property type="entry name" value="G_PROTEIN_RECEP_F1_2"/>
    <property type="match status" value="1"/>
</dbReference>
<dbReference type="PANTHER" id="PTHR24228:SF59">
    <property type="entry name" value="NEUROPEPTIDE RECEPTOR 15"/>
    <property type="match status" value="1"/>
</dbReference>
<keyword evidence="7" id="KW-0675">Receptor</keyword>
<evidence type="ECO:0000256" key="8">
    <source>
        <dbReference type="ARBA" id="ARBA00023224"/>
    </source>
</evidence>
<keyword evidence="4 9" id="KW-1133">Transmembrane helix</keyword>
<comment type="subcellular location">
    <subcellularLocation>
        <location evidence="1">Cell membrane</location>
        <topology evidence="1">Multi-pass membrane protein</topology>
    </subcellularLocation>
</comment>
<evidence type="ECO:0000313" key="12">
    <source>
        <dbReference type="RefSeq" id="XP_031572732.1"/>
    </source>
</evidence>
<dbReference type="KEGG" id="aten:116306780"/>
<name>A0A6P8IZX1_ACTTE</name>
<keyword evidence="5" id="KW-0297">G-protein coupled receptor</keyword>
<dbReference type="Proteomes" id="UP000515163">
    <property type="component" value="Unplaced"/>
</dbReference>
<dbReference type="GO" id="GO:0004930">
    <property type="term" value="F:G protein-coupled receptor activity"/>
    <property type="evidence" value="ECO:0007669"/>
    <property type="project" value="UniProtKB-KW"/>
</dbReference>
<evidence type="ECO:0000256" key="1">
    <source>
        <dbReference type="ARBA" id="ARBA00004651"/>
    </source>
</evidence>
<dbReference type="CDD" id="cd00637">
    <property type="entry name" value="7tm_classA_rhodopsin-like"/>
    <property type="match status" value="1"/>
</dbReference>
<proteinExistence type="predicted"/>
<accession>A0A6P8IZX1</accession>
<dbReference type="GeneID" id="116306780"/>
<dbReference type="AlphaFoldDB" id="A0A6P8IZX1"/>
<keyword evidence="8" id="KW-0807">Transducer</keyword>
<dbReference type="InterPro" id="IPR017452">
    <property type="entry name" value="GPCR_Rhodpsn_7TM"/>
</dbReference>
<keyword evidence="11" id="KW-1185">Reference proteome</keyword>
<evidence type="ECO:0000256" key="4">
    <source>
        <dbReference type="ARBA" id="ARBA00022989"/>
    </source>
</evidence>
<evidence type="ECO:0000313" key="11">
    <source>
        <dbReference type="Proteomes" id="UP000515163"/>
    </source>
</evidence>
<feature type="transmembrane region" description="Helical" evidence="9">
    <location>
        <begin position="313"/>
        <end position="334"/>
    </location>
</feature>
<feature type="transmembrane region" description="Helical" evidence="9">
    <location>
        <begin position="175"/>
        <end position="197"/>
    </location>
</feature>
<dbReference type="InParanoid" id="A0A6P8IZX1"/>
<feature type="domain" description="G-protein coupled receptors family 1 profile" evidence="10">
    <location>
        <begin position="39"/>
        <end position="362"/>
    </location>
</feature>
<dbReference type="PANTHER" id="PTHR24228">
    <property type="entry name" value="B2 BRADYKININ RECEPTOR/ANGIOTENSIN II RECEPTOR"/>
    <property type="match status" value="1"/>
</dbReference>
<feature type="transmembrane region" description="Helical" evidence="9">
    <location>
        <begin position="240"/>
        <end position="264"/>
    </location>
</feature>